<evidence type="ECO:0000256" key="2">
    <source>
        <dbReference type="ARBA" id="ARBA00022840"/>
    </source>
</evidence>
<keyword evidence="5" id="KW-0804">Transcription</keyword>
<dbReference type="Pfam" id="PF00158">
    <property type="entry name" value="Sigma54_activat"/>
    <property type="match status" value="1"/>
</dbReference>
<comment type="caution">
    <text evidence="7">The sequence shown here is derived from an EMBL/GenBank/DDBJ whole genome shotgun (WGS) entry which is preliminary data.</text>
</comment>
<evidence type="ECO:0000313" key="8">
    <source>
        <dbReference type="Proteomes" id="UP000077339"/>
    </source>
</evidence>
<reference evidence="7 8" key="1">
    <citation type="submission" date="2014-02" db="EMBL/GenBank/DDBJ databases">
        <title>Kosmotoga genome sequencing.</title>
        <authorList>
            <person name="Pollo S.M."/>
            <person name="Charchuk R."/>
            <person name="Nesbo C.L."/>
        </authorList>
    </citation>
    <scope>NUCLEOTIDE SEQUENCE [LARGE SCALE GENOMIC DNA]</scope>
    <source>
        <strain evidence="7 8">S304</strain>
    </source>
</reference>
<dbReference type="InterPro" id="IPR002078">
    <property type="entry name" value="Sigma_54_int"/>
</dbReference>
<dbReference type="RefSeq" id="WP_068345385.1">
    <property type="nucleotide sequence ID" value="NZ_JFHK01000002.1"/>
</dbReference>
<feature type="domain" description="Sigma-54 factor interaction" evidence="6">
    <location>
        <begin position="119"/>
        <end position="341"/>
    </location>
</feature>
<sequence>MNYRAIMVGEGLKELEAFNWFSNIYELDFDYLVNTGRDIPTLLFIDGSSYDEKVLQDWLYAFTNIILINNNPIRAFIIKGYSEEVNTFKGYYRVIGGPKSSRQIIQEVINRIESQLSRIVGVSRKIVELKKMLVLSMFYDGSVMILGKTGTGKNLLAEVLAEVSPRWNKPFYSMNCAAIPETLLESELFGYKKGAFTGADTEKKGLIELANTGTLFLDEIGDMPANLQAKILSITENREFFKIGDTQPKRVDVRFITATNRTEDTALRNDLRFRLSAIKIELPPLKERKGDIPIIFDNVLKKKGYLLTFKNLPNEIKDIFLEYDYPGNIRELLNMIEEYLTVNTVVYMKTTKNLDELTHLLTEEAKIRYVTKGLTYKEFLNSLHKLITRELLEQRINDLEGDVNLLSREFGLTPRRLRDLIAKLRSEKSSD</sequence>
<dbReference type="OrthoDB" id="9803970at2"/>
<evidence type="ECO:0000259" key="6">
    <source>
        <dbReference type="PROSITE" id="PS50045"/>
    </source>
</evidence>
<keyword evidence="2" id="KW-0067">ATP-binding</keyword>
<name>A0A182C7V7_9BACT</name>
<organism evidence="7 8">
    <name type="scientific">Kosmotoga arenicorallina S304</name>
    <dbReference type="NCBI Taxonomy" id="1453497"/>
    <lineage>
        <taxon>Bacteria</taxon>
        <taxon>Thermotogati</taxon>
        <taxon>Thermotogota</taxon>
        <taxon>Thermotogae</taxon>
        <taxon>Kosmotogales</taxon>
        <taxon>Kosmotogaceae</taxon>
        <taxon>Kosmotoga</taxon>
    </lineage>
</organism>
<dbReference type="InterPro" id="IPR058031">
    <property type="entry name" value="AAA_lid_NorR"/>
</dbReference>
<dbReference type="Pfam" id="PF25601">
    <property type="entry name" value="AAA_lid_14"/>
    <property type="match status" value="1"/>
</dbReference>
<evidence type="ECO:0000256" key="1">
    <source>
        <dbReference type="ARBA" id="ARBA00022741"/>
    </source>
</evidence>
<dbReference type="GO" id="GO:0005524">
    <property type="term" value="F:ATP binding"/>
    <property type="evidence" value="ECO:0007669"/>
    <property type="project" value="UniProtKB-KW"/>
</dbReference>
<keyword evidence="4" id="KW-0238">DNA-binding</keyword>
<protein>
    <submittedName>
        <fullName evidence="7">Fis family transcriptional regulator</fullName>
    </submittedName>
</protein>
<keyword evidence="3" id="KW-0805">Transcription regulation</keyword>
<dbReference type="InterPro" id="IPR003593">
    <property type="entry name" value="AAA+_ATPase"/>
</dbReference>
<accession>A0A182C7V7</accession>
<dbReference type="Gene3D" id="1.10.8.60">
    <property type="match status" value="1"/>
</dbReference>
<proteinExistence type="predicted"/>
<dbReference type="PANTHER" id="PTHR32071">
    <property type="entry name" value="TRANSCRIPTIONAL REGULATORY PROTEIN"/>
    <property type="match status" value="1"/>
</dbReference>
<keyword evidence="1" id="KW-0547">Nucleotide-binding</keyword>
<dbReference type="FunFam" id="3.40.50.300:FF:000006">
    <property type="entry name" value="DNA-binding transcriptional regulator NtrC"/>
    <property type="match status" value="1"/>
</dbReference>
<dbReference type="STRING" id="1453497.AT15_02870"/>
<evidence type="ECO:0000256" key="5">
    <source>
        <dbReference type="ARBA" id="ARBA00023163"/>
    </source>
</evidence>
<dbReference type="Gene3D" id="3.40.50.300">
    <property type="entry name" value="P-loop containing nucleotide triphosphate hydrolases"/>
    <property type="match status" value="1"/>
</dbReference>
<dbReference type="InterPro" id="IPR025944">
    <property type="entry name" value="Sigma_54_int_dom_CS"/>
</dbReference>
<dbReference type="InterPro" id="IPR025943">
    <property type="entry name" value="Sigma_54_int_dom_ATP-bd_2"/>
</dbReference>
<dbReference type="CDD" id="cd00009">
    <property type="entry name" value="AAA"/>
    <property type="match status" value="1"/>
</dbReference>
<dbReference type="PROSITE" id="PS00688">
    <property type="entry name" value="SIGMA54_INTERACT_3"/>
    <property type="match status" value="1"/>
</dbReference>
<dbReference type="PANTHER" id="PTHR32071:SF119">
    <property type="entry name" value="SIGMA L-DEPENDENT TRANSCRIPTIONAL REGULATOR YPLP-RELATED"/>
    <property type="match status" value="1"/>
</dbReference>
<evidence type="ECO:0000313" key="7">
    <source>
        <dbReference type="EMBL" id="OAA31786.1"/>
    </source>
</evidence>
<dbReference type="GO" id="GO:0003677">
    <property type="term" value="F:DNA binding"/>
    <property type="evidence" value="ECO:0007669"/>
    <property type="project" value="UniProtKB-KW"/>
</dbReference>
<keyword evidence="8" id="KW-1185">Reference proteome</keyword>
<dbReference type="PATRIC" id="fig|1453497.3.peg.569"/>
<evidence type="ECO:0000256" key="4">
    <source>
        <dbReference type="ARBA" id="ARBA00023125"/>
    </source>
</evidence>
<dbReference type="PROSITE" id="PS50045">
    <property type="entry name" value="SIGMA54_INTERACT_4"/>
    <property type="match status" value="1"/>
</dbReference>
<gene>
    <name evidence="7" type="ORF">AT15_02870</name>
</gene>
<dbReference type="InterPro" id="IPR027417">
    <property type="entry name" value="P-loop_NTPase"/>
</dbReference>
<dbReference type="GO" id="GO:0006355">
    <property type="term" value="P:regulation of DNA-templated transcription"/>
    <property type="evidence" value="ECO:0007669"/>
    <property type="project" value="InterPro"/>
</dbReference>
<dbReference type="Proteomes" id="UP000077339">
    <property type="component" value="Unassembled WGS sequence"/>
</dbReference>
<evidence type="ECO:0000256" key="3">
    <source>
        <dbReference type="ARBA" id="ARBA00023015"/>
    </source>
</evidence>
<dbReference type="PROSITE" id="PS00676">
    <property type="entry name" value="SIGMA54_INTERACT_2"/>
    <property type="match status" value="1"/>
</dbReference>
<dbReference type="SUPFAM" id="SSF52540">
    <property type="entry name" value="P-loop containing nucleoside triphosphate hydrolases"/>
    <property type="match status" value="1"/>
</dbReference>
<dbReference type="EMBL" id="JFHK01000002">
    <property type="protein sequence ID" value="OAA31786.1"/>
    <property type="molecule type" value="Genomic_DNA"/>
</dbReference>
<dbReference type="AlphaFoldDB" id="A0A182C7V7"/>
<dbReference type="SMART" id="SM00382">
    <property type="entry name" value="AAA"/>
    <property type="match status" value="1"/>
</dbReference>